<dbReference type="EMBL" id="FRBD01000009">
    <property type="protein sequence ID" value="SHK68415.1"/>
    <property type="molecule type" value="Genomic_DNA"/>
</dbReference>
<dbReference type="InterPro" id="IPR041657">
    <property type="entry name" value="HTH_17"/>
</dbReference>
<evidence type="ECO:0000313" key="2">
    <source>
        <dbReference type="EMBL" id="SHK68415.1"/>
    </source>
</evidence>
<feature type="domain" description="Helix-turn-helix" evidence="1">
    <location>
        <begin position="96"/>
        <end position="130"/>
    </location>
</feature>
<gene>
    <name evidence="2" type="ORF">SAMN05216463_10960</name>
</gene>
<dbReference type="InterPro" id="IPR009061">
    <property type="entry name" value="DNA-bd_dom_put_sf"/>
</dbReference>
<organism evidence="2 3">
    <name type="scientific">Xylanibacter ruminicola</name>
    <name type="common">Prevotella ruminicola</name>
    <dbReference type="NCBI Taxonomy" id="839"/>
    <lineage>
        <taxon>Bacteria</taxon>
        <taxon>Pseudomonadati</taxon>
        <taxon>Bacteroidota</taxon>
        <taxon>Bacteroidia</taxon>
        <taxon>Bacteroidales</taxon>
        <taxon>Prevotellaceae</taxon>
        <taxon>Xylanibacter</taxon>
    </lineage>
</organism>
<protein>
    <submittedName>
        <fullName evidence="2">MerR HTH family regulatory protein</fullName>
    </submittedName>
</protein>
<accession>A0A1M6UGN2</accession>
<dbReference type="SUPFAM" id="SSF46955">
    <property type="entry name" value="Putative DNA-binding domain"/>
    <property type="match status" value="1"/>
</dbReference>
<proteinExistence type="predicted"/>
<dbReference type="Proteomes" id="UP000184130">
    <property type="component" value="Unassembled WGS sequence"/>
</dbReference>
<evidence type="ECO:0000259" key="1">
    <source>
        <dbReference type="Pfam" id="PF12728"/>
    </source>
</evidence>
<dbReference type="RefSeq" id="WP_073207554.1">
    <property type="nucleotide sequence ID" value="NZ_CP071890.1"/>
</dbReference>
<dbReference type="AlphaFoldDB" id="A0A1M6UGN2"/>
<reference evidence="2 3" key="1">
    <citation type="submission" date="2016-11" db="EMBL/GenBank/DDBJ databases">
        <authorList>
            <person name="Jaros S."/>
            <person name="Januszkiewicz K."/>
            <person name="Wedrychowicz H."/>
        </authorList>
    </citation>
    <scope>NUCLEOTIDE SEQUENCE [LARGE SCALE GENOMIC DNA]</scope>
    <source>
        <strain evidence="2 3">KHT3</strain>
    </source>
</reference>
<name>A0A1M6UGN2_XYLRU</name>
<evidence type="ECO:0000313" key="3">
    <source>
        <dbReference type="Proteomes" id="UP000184130"/>
    </source>
</evidence>
<dbReference type="OrthoDB" id="1263240at2"/>
<dbReference type="Pfam" id="PF12728">
    <property type="entry name" value="HTH_17"/>
    <property type="match status" value="1"/>
</dbReference>
<sequence length="133" mass="15046">MTQSVNNLNDVSNPQTLDLDFERKLLASKLVSEVHRSPNHVSVTLTGNGVLAFIKALQTFAIEEGTNLQMEQKNDCGLFPEQNKDMVSKKSVITGLGVSHTTLWKWEQRGFLVPVRVGKKIYYRRSDIEKLTK</sequence>